<feature type="chain" id="PRO_5041227627" description="Sulfatase N-terminal domain-containing protein" evidence="7">
    <location>
        <begin position="17"/>
        <end position="489"/>
    </location>
</feature>
<evidence type="ECO:0000256" key="2">
    <source>
        <dbReference type="ARBA" id="ARBA00008779"/>
    </source>
</evidence>
<evidence type="ECO:0000256" key="1">
    <source>
        <dbReference type="ARBA" id="ARBA00001913"/>
    </source>
</evidence>
<dbReference type="GO" id="GO:0008449">
    <property type="term" value="F:N-acetylglucosamine-6-sulfatase activity"/>
    <property type="evidence" value="ECO:0007669"/>
    <property type="project" value="InterPro"/>
</dbReference>
<reference evidence="9" key="1">
    <citation type="journal article" date="2023" name="G3 (Bethesda)">
        <title>Whole genome assemblies of Zophobas morio and Tenebrio molitor.</title>
        <authorList>
            <person name="Kaur S."/>
            <person name="Stinson S.A."/>
            <person name="diCenzo G.C."/>
        </authorList>
    </citation>
    <scope>NUCLEOTIDE SEQUENCE</scope>
    <source>
        <strain evidence="9">QUZm001</strain>
    </source>
</reference>
<dbReference type="InterPro" id="IPR017850">
    <property type="entry name" value="Alkaline_phosphatase_core_sf"/>
</dbReference>
<dbReference type="InterPro" id="IPR024607">
    <property type="entry name" value="Sulfatase_CS"/>
</dbReference>
<gene>
    <name evidence="9" type="ORF">Zmor_017752</name>
</gene>
<comment type="similarity">
    <text evidence="2">Belongs to the sulfatase family.</text>
</comment>
<evidence type="ECO:0000256" key="7">
    <source>
        <dbReference type="SAM" id="SignalP"/>
    </source>
</evidence>
<evidence type="ECO:0000256" key="5">
    <source>
        <dbReference type="ARBA" id="ARBA00023180"/>
    </source>
</evidence>
<dbReference type="EMBL" id="JALNTZ010000005">
    <property type="protein sequence ID" value="KAJ3651733.1"/>
    <property type="molecule type" value="Genomic_DNA"/>
</dbReference>
<evidence type="ECO:0000313" key="10">
    <source>
        <dbReference type="Proteomes" id="UP001168821"/>
    </source>
</evidence>
<dbReference type="PANTHER" id="PTHR43108">
    <property type="entry name" value="N-ACETYLGLUCOSAMINE-6-SULFATASE FAMILY MEMBER"/>
    <property type="match status" value="1"/>
</dbReference>
<name>A0AA38I5R2_9CUCU</name>
<dbReference type="PANTHER" id="PTHR43108:SF8">
    <property type="entry name" value="SD21168P"/>
    <property type="match status" value="1"/>
</dbReference>
<keyword evidence="10" id="KW-1185">Reference proteome</keyword>
<comment type="caution">
    <text evidence="9">The sequence shown here is derived from an EMBL/GenBank/DDBJ whole genome shotgun (WGS) entry which is preliminary data.</text>
</comment>
<accession>A0AA38I5R2</accession>
<dbReference type="CDD" id="cd16147">
    <property type="entry name" value="G6S"/>
    <property type="match status" value="1"/>
</dbReference>
<dbReference type="GO" id="GO:0005539">
    <property type="term" value="F:glycosaminoglycan binding"/>
    <property type="evidence" value="ECO:0007669"/>
    <property type="project" value="TreeGrafter"/>
</dbReference>
<dbReference type="Proteomes" id="UP001168821">
    <property type="component" value="Unassembled WGS sequence"/>
</dbReference>
<feature type="modified residue" description="3-oxoalanine (Cys)" evidence="6">
    <location>
        <position position="62"/>
    </location>
</feature>
<keyword evidence="4" id="KW-0378">Hydrolase</keyword>
<evidence type="ECO:0000256" key="6">
    <source>
        <dbReference type="PIRSR" id="PIRSR036666-50"/>
    </source>
</evidence>
<dbReference type="InterPro" id="IPR012251">
    <property type="entry name" value="GlcNAc_6-SO4ase"/>
</dbReference>
<sequence>MFNCLCVSVFVGLTHALPNFVFVLTDDQDLVLRSLDYMNKTTKLVANEGVTFTNFFVNSPICCPSRSTILTGKYAHNCHVYNNSVEGGCSGPEWQKEHERASVAAILKSKGNYRTFYAGKYLNQYGEKNTGGVKHAPEGYDWWLGLQGNSKYYNYTLSINGTGQFFENEYLTDQITKYALDFLNQKSTIESNFFMMLAPPACHAPFTPAPRHSNLFPDLKTLRTLPFNVTPVHKHWLVQMPPEILPSDVTVLDEIYKNRIRTLQAVDDMVEVIINKLQEVNVLSNTYFILASDNGFHIGQFTQPWDKREPYESDIHVPLLIRGPNISKKVLSEFPVAAVDILPTILDLAKIEKKDSDGQSFKDELFRRESPPFTKNILVEYWGEADSSSIDPQCPWSFDNELSQCVLDAWCKCQDSRNNTYSCLVALSDHSKFKFCVFEGGFIEAYNLVEDPHEMHNLKLQKIEVAHYYSILEQFKHCEGTSCLINYKI</sequence>
<feature type="signal peptide" evidence="7">
    <location>
        <begin position="1"/>
        <end position="16"/>
    </location>
</feature>
<dbReference type="AlphaFoldDB" id="A0AA38I5R2"/>
<dbReference type="InterPro" id="IPR000917">
    <property type="entry name" value="Sulfatase_N"/>
</dbReference>
<dbReference type="PROSITE" id="PS00523">
    <property type="entry name" value="SULFATASE_1"/>
    <property type="match status" value="1"/>
</dbReference>
<organism evidence="9 10">
    <name type="scientific">Zophobas morio</name>
    <dbReference type="NCBI Taxonomy" id="2755281"/>
    <lineage>
        <taxon>Eukaryota</taxon>
        <taxon>Metazoa</taxon>
        <taxon>Ecdysozoa</taxon>
        <taxon>Arthropoda</taxon>
        <taxon>Hexapoda</taxon>
        <taxon>Insecta</taxon>
        <taxon>Pterygota</taxon>
        <taxon>Neoptera</taxon>
        <taxon>Endopterygota</taxon>
        <taxon>Coleoptera</taxon>
        <taxon>Polyphaga</taxon>
        <taxon>Cucujiformia</taxon>
        <taxon>Tenebrionidae</taxon>
        <taxon>Zophobas</taxon>
    </lineage>
</organism>
<evidence type="ECO:0000313" key="9">
    <source>
        <dbReference type="EMBL" id="KAJ3651733.1"/>
    </source>
</evidence>
<comment type="cofactor">
    <cofactor evidence="1">
        <name>Ca(2+)</name>
        <dbReference type="ChEBI" id="CHEBI:29108"/>
    </cofactor>
</comment>
<keyword evidence="3 7" id="KW-0732">Signal</keyword>
<keyword evidence="5" id="KW-0325">Glycoprotein</keyword>
<dbReference type="Gene3D" id="3.40.720.10">
    <property type="entry name" value="Alkaline Phosphatase, subunit A"/>
    <property type="match status" value="1"/>
</dbReference>
<comment type="PTM">
    <text evidence="6">The conversion to 3-oxoalanine (also known as C-formylglycine, FGly), of a serine or cysteine residue in prokaryotes and of a cysteine residue in eukaryotes, is critical for catalytic activity.</text>
</comment>
<evidence type="ECO:0000256" key="3">
    <source>
        <dbReference type="ARBA" id="ARBA00022729"/>
    </source>
</evidence>
<evidence type="ECO:0000256" key="4">
    <source>
        <dbReference type="ARBA" id="ARBA00022801"/>
    </source>
</evidence>
<dbReference type="GO" id="GO:0030203">
    <property type="term" value="P:glycosaminoglycan metabolic process"/>
    <property type="evidence" value="ECO:0007669"/>
    <property type="project" value="InterPro"/>
</dbReference>
<dbReference type="PIRSF" id="PIRSF036666">
    <property type="entry name" value="G6S"/>
    <property type="match status" value="1"/>
</dbReference>
<dbReference type="SUPFAM" id="SSF53649">
    <property type="entry name" value="Alkaline phosphatase-like"/>
    <property type="match status" value="1"/>
</dbReference>
<protein>
    <recommendedName>
        <fullName evidence="8">Sulfatase N-terminal domain-containing protein</fullName>
    </recommendedName>
</protein>
<proteinExistence type="inferred from homology"/>
<feature type="domain" description="Sulfatase N-terminal" evidence="8">
    <location>
        <begin position="18"/>
        <end position="351"/>
    </location>
</feature>
<evidence type="ECO:0000259" key="8">
    <source>
        <dbReference type="Pfam" id="PF00884"/>
    </source>
</evidence>
<dbReference type="Pfam" id="PF00884">
    <property type="entry name" value="Sulfatase"/>
    <property type="match status" value="1"/>
</dbReference>